<dbReference type="SUPFAM" id="SSF55856">
    <property type="entry name" value="Cytochrome b5-like heme/steroid binding domain"/>
    <property type="match status" value="1"/>
</dbReference>
<protein>
    <submittedName>
        <fullName evidence="7">Cytochrome b5</fullName>
    </submittedName>
</protein>
<dbReference type="GO" id="GO:0046872">
    <property type="term" value="F:metal ion binding"/>
    <property type="evidence" value="ECO:0007669"/>
    <property type="project" value="UniProtKB-UniRule"/>
</dbReference>
<evidence type="ECO:0000256" key="5">
    <source>
        <dbReference type="RuleBase" id="RU362121"/>
    </source>
</evidence>
<evidence type="ECO:0000256" key="3">
    <source>
        <dbReference type="ARBA" id="ARBA00023004"/>
    </source>
</evidence>
<dbReference type="InterPro" id="IPR018506">
    <property type="entry name" value="Cyt_B5_heme-BS"/>
</dbReference>
<organism evidence="7">
    <name type="scientific">Lygus hesperus</name>
    <name type="common">Western plant bug</name>
    <dbReference type="NCBI Taxonomy" id="30085"/>
    <lineage>
        <taxon>Eukaryota</taxon>
        <taxon>Metazoa</taxon>
        <taxon>Ecdysozoa</taxon>
        <taxon>Arthropoda</taxon>
        <taxon>Hexapoda</taxon>
        <taxon>Insecta</taxon>
        <taxon>Pterygota</taxon>
        <taxon>Neoptera</taxon>
        <taxon>Paraneoptera</taxon>
        <taxon>Hemiptera</taxon>
        <taxon>Heteroptera</taxon>
        <taxon>Panheteroptera</taxon>
        <taxon>Cimicomorpha</taxon>
        <taxon>Miridae</taxon>
        <taxon>Mirini</taxon>
        <taxon>Lygus</taxon>
    </lineage>
</organism>
<dbReference type="GO" id="GO:0016020">
    <property type="term" value="C:membrane"/>
    <property type="evidence" value="ECO:0007669"/>
    <property type="project" value="TreeGrafter"/>
</dbReference>
<dbReference type="InterPro" id="IPR001199">
    <property type="entry name" value="Cyt_B5-like_heme/steroid-bd"/>
</dbReference>
<comment type="similarity">
    <text evidence="4 5">Belongs to the cytochrome b5 family.</text>
</comment>
<keyword evidence="1 5" id="KW-0349">Heme</keyword>
<dbReference type="GO" id="GO:0020037">
    <property type="term" value="F:heme binding"/>
    <property type="evidence" value="ECO:0007669"/>
    <property type="project" value="UniProtKB-UniRule"/>
</dbReference>
<reference evidence="7" key="2">
    <citation type="submission" date="2014-07" db="EMBL/GenBank/DDBJ databases">
        <authorList>
            <person name="Hull J."/>
        </authorList>
    </citation>
    <scope>NUCLEOTIDE SEQUENCE</scope>
</reference>
<keyword evidence="3 5" id="KW-0408">Iron</keyword>
<dbReference type="FunFam" id="3.10.120.10:FF:000007">
    <property type="entry name" value="Sulfite oxidase, mitochondrial"/>
    <property type="match status" value="1"/>
</dbReference>
<dbReference type="Pfam" id="PF00173">
    <property type="entry name" value="Cyt-b5"/>
    <property type="match status" value="1"/>
</dbReference>
<accession>A0A0A9YGL5</accession>
<evidence type="ECO:0000313" key="7">
    <source>
        <dbReference type="EMBL" id="JAG28625.1"/>
    </source>
</evidence>
<dbReference type="PROSITE" id="PS00191">
    <property type="entry name" value="CYTOCHROME_B5_1"/>
    <property type="match status" value="1"/>
</dbReference>
<dbReference type="SMART" id="SM01117">
    <property type="entry name" value="Cyt-b5"/>
    <property type="match status" value="1"/>
</dbReference>
<dbReference type="PANTHER" id="PTHR19359:SF41">
    <property type="entry name" value="GEO08203P1"/>
    <property type="match status" value="1"/>
</dbReference>
<evidence type="ECO:0000259" key="6">
    <source>
        <dbReference type="PROSITE" id="PS50255"/>
    </source>
</evidence>
<dbReference type="InterPro" id="IPR036400">
    <property type="entry name" value="Cyt_B5-like_heme/steroid_sf"/>
</dbReference>
<dbReference type="PROSITE" id="PS50255">
    <property type="entry name" value="CYTOCHROME_B5_2"/>
    <property type="match status" value="1"/>
</dbReference>
<evidence type="ECO:0000256" key="2">
    <source>
        <dbReference type="ARBA" id="ARBA00022723"/>
    </source>
</evidence>
<dbReference type="PRINTS" id="PR00363">
    <property type="entry name" value="CYTOCHROMEB5"/>
</dbReference>
<sequence length="111" mass="12478">MSVASSKRETEISLSEVSMHDTIDDCWVVLFNKVYDVTDFIQSHPGGAEVLLEQAGRDATVAFQQAGHQSVSDSHLEPYRVGTLPKAEWFDLEKILKRKRNSFLEQPSLSP</sequence>
<reference evidence="7" key="1">
    <citation type="journal article" date="2014" name="PLoS ONE">
        <title>Transcriptome-Based Identification of ABC Transporters in the Western Tarnished Plant Bug Lygus hesperus.</title>
        <authorList>
            <person name="Hull J.J."/>
            <person name="Chaney K."/>
            <person name="Geib S.M."/>
            <person name="Fabrick J.A."/>
            <person name="Brent C.S."/>
            <person name="Walsh D."/>
            <person name="Lavine L.C."/>
        </authorList>
    </citation>
    <scope>NUCLEOTIDE SEQUENCE</scope>
</reference>
<dbReference type="PANTHER" id="PTHR19359">
    <property type="entry name" value="CYTOCHROME B5"/>
    <property type="match status" value="1"/>
</dbReference>
<name>A0A0A9YGL5_LYGHE</name>
<evidence type="ECO:0000256" key="1">
    <source>
        <dbReference type="ARBA" id="ARBA00022617"/>
    </source>
</evidence>
<dbReference type="AlphaFoldDB" id="A0A0A9YGL5"/>
<dbReference type="InterPro" id="IPR050668">
    <property type="entry name" value="Cytochrome_b5"/>
</dbReference>
<dbReference type="Gene3D" id="3.10.120.10">
    <property type="entry name" value="Cytochrome b5-like heme/steroid binding domain"/>
    <property type="match status" value="1"/>
</dbReference>
<dbReference type="EMBL" id="GBHO01014979">
    <property type="protein sequence ID" value="JAG28625.1"/>
    <property type="molecule type" value="Transcribed_RNA"/>
</dbReference>
<feature type="domain" description="Cytochrome b5 heme-binding" evidence="6">
    <location>
        <begin position="9"/>
        <end position="85"/>
    </location>
</feature>
<evidence type="ECO:0000256" key="4">
    <source>
        <dbReference type="ARBA" id="ARBA00038168"/>
    </source>
</evidence>
<keyword evidence="2 5" id="KW-0479">Metal-binding</keyword>
<proteinExistence type="inferred from homology"/>
<gene>
    <name evidence="7" type="primary">CYB5</name>
    <name evidence="7" type="ORF">CM83_20730</name>
</gene>